<keyword evidence="5 9" id="KW-0862">Zinc</keyword>
<keyword evidence="3 9" id="KW-0479">Metal-binding</keyword>
<keyword evidence="6 9" id="KW-0224">Dipeptidase</keyword>
<comment type="function">
    <text evidence="9 10">Catalyzes hydrolysis of the D-alanyl-D-alanine dipeptide.</text>
</comment>
<organism evidence="11 12">
    <name type="scientific">Streptomyces lichenis</name>
    <dbReference type="NCBI Taxonomy" id="2306967"/>
    <lineage>
        <taxon>Bacteria</taxon>
        <taxon>Bacillati</taxon>
        <taxon>Actinomycetota</taxon>
        <taxon>Actinomycetes</taxon>
        <taxon>Kitasatosporales</taxon>
        <taxon>Streptomycetaceae</taxon>
        <taxon>Streptomyces</taxon>
    </lineage>
</organism>
<feature type="binding site" evidence="9">
    <location>
        <position position="129"/>
    </location>
    <ligand>
        <name>Zn(2+)</name>
        <dbReference type="ChEBI" id="CHEBI:29105"/>
        <note>catalytic</note>
    </ligand>
</feature>
<proteinExistence type="inferred from homology"/>
<evidence type="ECO:0000256" key="8">
    <source>
        <dbReference type="ARBA" id="ARBA00023316"/>
    </source>
</evidence>
<keyword evidence="8 10" id="KW-0961">Cell wall biogenesis/degradation</keyword>
<dbReference type="PIRSF" id="PIRSF026671">
    <property type="entry name" value="AA_dipeptidase"/>
    <property type="match status" value="1"/>
</dbReference>
<accession>A0ABT0IJ36</accession>
<dbReference type="PANTHER" id="PTHR43126">
    <property type="entry name" value="D-ALANYL-D-ALANINE DIPEPTIDASE"/>
    <property type="match status" value="1"/>
</dbReference>
<dbReference type="PANTHER" id="PTHR43126:SF1">
    <property type="entry name" value="D-ALANYL-D-ALANINE DIPEPTIDASE"/>
    <property type="match status" value="1"/>
</dbReference>
<comment type="similarity">
    <text evidence="9 10">Belongs to the peptidase M15D family.</text>
</comment>
<evidence type="ECO:0000313" key="11">
    <source>
        <dbReference type="EMBL" id="MCK8681351.1"/>
    </source>
</evidence>
<sequence length="246" mass="27299">MGPRTEIGHRAEAAPDGFTALRAVDPTVRQDIRYAGSHSFVGAPVDGYRRPVCLLTRPAAQALRGAQRRLLRAGYSLKVYDCYRPQRAVDHFVRWARDPADQRTKGEFYPRVAKSRLFADGYIAERSGHSRGSTVDVTLVRLPAARPGPPVPGKPGAPCHAPVGERAPDGSVDMGTAFDCFDPLSRTADPRIGPVQRANRRLLVEALEAQGFVNLPQEWWHFTFAPEPYPGTVFDFPVSERSLRRR</sequence>
<name>A0ABT0IJ36_9ACTN</name>
<comment type="caution">
    <text evidence="11">The sequence shown here is derived from an EMBL/GenBank/DDBJ whole genome shotgun (WGS) entry which is preliminary data.</text>
</comment>
<dbReference type="Gene3D" id="3.30.1380.10">
    <property type="match status" value="1"/>
</dbReference>
<feature type="binding site" evidence="9">
    <location>
        <position position="221"/>
    </location>
    <ligand>
        <name>Zn(2+)</name>
        <dbReference type="ChEBI" id="CHEBI:29105"/>
        <note>catalytic</note>
    </ligand>
</feature>
<evidence type="ECO:0000256" key="6">
    <source>
        <dbReference type="ARBA" id="ARBA00022997"/>
    </source>
</evidence>
<feature type="active site" description="Proton donor/acceptor" evidence="9">
    <location>
        <position position="218"/>
    </location>
</feature>
<feature type="site" description="Transition state stabilizer" evidence="9">
    <location>
        <position position="84"/>
    </location>
</feature>
<dbReference type="InterPro" id="IPR009045">
    <property type="entry name" value="Zn_M74/Hedgehog-like"/>
</dbReference>
<evidence type="ECO:0000256" key="9">
    <source>
        <dbReference type="HAMAP-Rule" id="MF_01924"/>
    </source>
</evidence>
<dbReference type="Proteomes" id="UP001522868">
    <property type="component" value="Unassembled WGS sequence"/>
</dbReference>
<keyword evidence="2 9" id="KW-0645">Protease</keyword>
<dbReference type="SUPFAM" id="SSF55166">
    <property type="entry name" value="Hedgehog/DD-peptidase"/>
    <property type="match status" value="1"/>
</dbReference>
<evidence type="ECO:0000313" key="12">
    <source>
        <dbReference type="Proteomes" id="UP001522868"/>
    </source>
</evidence>
<evidence type="ECO:0000256" key="10">
    <source>
        <dbReference type="PIRNR" id="PIRNR026671"/>
    </source>
</evidence>
<keyword evidence="4 9" id="KW-0378">Hydrolase</keyword>
<dbReference type="HAMAP" id="MF_01924">
    <property type="entry name" value="A_A_dipeptidase"/>
    <property type="match status" value="1"/>
</dbReference>
<gene>
    <name evidence="11" type="ORF">M1O15_28945</name>
</gene>
<evidence type="ECO:0000256" key="2">
    <source>
        <dbReference type="ARBA" id="ARBA00022670"/>
    </source>
</evidence>
<keyword evidence="12" id="KW-1185">Reference proteome</keyword>
<evidence type="ECO:0000256" key="5">
    <source>
        <dbReference type="ARBA" id="ARBA00022833"/>
    </source>
</evidence>
<dbReference type="Pfam" id="PF01427">
    <property type="entry name" value="Peptidase_M15"/>
    <property type="match status" value="2"/>
</dbReference>
<dbReference type="CDD" id="cd14817">
    <property type="entry name" value="D-Ala-D-Ala_dipeptidase_VanX"/>
    <property type="match status" value="1"/>
</dbReference>
<reference evidence="11 12" key="1">
    <citation type="submission" date="2022-04" db="EMBL/GenBank/DDBJ databases">
        <title>Streptomyces sp. nov. LCR6-01 isolated from Lichen of Dirinaria sp.</title>
        <authorList>
            <person name="Kanchanasin P."/>
            <person name="Tanasupawat S."/>
            <person name="Phongsopitanun W."/>
        </authorList>
    </citation>
    <scope>NUCLEOTIDE SEQUENCE [LARGE SCALE GENOMIC DNA]</scope>
    <source>
        <strain evidence="11 12">LCR6-01</strain>
    </source>
</reference>
<evidence type="ECO:0000256" key="3">
    <source>
        <dbReference type="ARBA" id="ARBA00022723"/>
    </source>
</evidence>
<comment type="catalytic activity">
    <reaction evidence="1 9 10">
        <text>D-alanyl-D-alanine + H2O = 2 D-alanine</text>
        <dbReference type="Rhea" id="RHEA:20661"/>
        <dbReference type="ChEBI" id="CHEBI:15377"/>
        <dbReference type="ChEBI" id="CHEBI:57416"/>
        <dbReference type="ChEBI" id="CHEBI:57822"/>
        <dbReference type="EC" id="3.4.13.22"/>
    </reaction>
</comment>
<dbReference type="InterPro" id="IPR000755">
    <property type="entry name" value="A_A_dipeptidase"/>
</dbReference>
<keyword evidence="7 9" id="KW-0482">Metalloprotease</keyword>
<feature type="binding site" evidence="9">
    <location>
        <position position="136"/>
    </location>
    <ligand>
        <name>Zn(2+)</name>
        <dbReference type="ChEBI" id="CHEBI:29105"/>
        <note>catalytic</note>
    </ligand>
</feature>
<dbReference type="EMBL" id="JALPTH010000040">
    <property type="protein sequence ID" value="MCK8681351.1"/>
    <property type="molecule type" value="Genomic_DNA"/>
</dbReference>
<evidence type="ECO:0000256" key="7">
    <source>
        <dbReference type="ARBA" id="ARBA00023049"/>
    </source>
</evidence>
<evidence type="ECO:0000256" key="4">
    <source>
        <dbReference type="ARBA" id="ARBA00022801"/>
    </source>
</evidence>
<evidence type="ECO:0000256" key="1">
    <source>
        <dbReference type="ARBA" id="ARBA00001362"/>
    </source>
</evidence>
<protein>
    <recommendedName>
        <fullName evidence="9 10">D-alanyl-D-alanine dipeptidase</fullName>
        <shortName evidence="9 10">D-Ala-D-Ala dipeptidase</shortName>
        <ecNumber evidence="9 10">3.4.13.22</ecNumber>
    </recommendedName>
</protein>
<comment type="cofactor">
    <cofactor evidence="9">
        <name>Zn(2+)</name>
        <dbReference type="ChEBI" id="CHEBI:29105"/>
    </cofactor>
    <text evidence="9">Binds 1 zinc ion per subunit.</text>
</comment>
<dbReference type="EC" id="3.4.13.22" evidence="9 10"/>